<dbReference type="GO" id="GO:0048288">
    <property type="term" value="P:nuclear membrane fusion involved in karyogamy"/>
    <property type="evidence" value="ECO:0007669"/>
    <property type="project" value="UniProtKB-UniRule"/>
</dbReference>
<evidence type="ECO:0000256" key="1">
    <source>
        <dbReference type="ARBA" id="ARBA00013279"/>
    </source>
</evidence>
<feature type="transmembrane region" description="Helical" evidence="4">
    <location>
        <begin position="633"/>
        <end position="653"/>
    </location>
</feature>
<comment type="function">
    <text evidence="4">Required for nuclear membrane fusion during karyogamy.</text>
</comment>
<accession>A0A8H7ZJ22</accession>
<comment type="subcellular location">
    <subcellularLocation>
        <location evidence="4">Endoplasmic reticulum membrane</location>
    </subcellularLocation>
    <subcellularLocation>
        <location evidence="4">Nucleus membrane</location>
    </subcellularLocation>
</comment>
<comment type="similarity">
    <text evidence="4">Belongs to the KAR5 family.</text>
</comment>
<dbReference type="InterPro" id="IPR029058">
    <property type="entry name" value="AB_hydrolase_fold"/>
</dbReference>
<dbReference type="InterPro" id="IPR002921">
    <property type="entry name" value="Fungal_lipase-type"/>
</dbReference>
<evidence type="ECO:0000256" key="4">
    <source>
        <dbReference type="RuleBase" id="RU368082"/>
    </source>
</evidence>
<dbReference type="Pfam" id="PF01764">
    <property type="entry name" value="Lipase_3"/>
    <property type="match status" value="1"/>
</dbReference>
<dbReference type="OrthoDB" id="5311848at2759"/>
<comment type="caution">
    <text evidence="4">Lacks conserved residue(s) required for the propagation of feature annotation.</text>
</comment>
<keyword evidence="4" id="KW-1133">Transmembrane helix</keyword>
<keyword evidence="4" id="KW-0415">Karyogamy</keyword>
<keyword evidence="8" id="KW-1185">Reference proteome</keyword>
<evidence type="ECO:0000256" key="3">
    <source>
        <dbReference type="ARBA" id="ARBA00022801"/>
    </source>
</evidence>
<dbReference type="RefSeq" id="XP_067548803.1">
    <property type="nucleotide sequence ID" value="XM_067690326.1"/>
</dbReference>
<keyword evidence="2 4" id="KW-0732">Signal</keyword>
<keyword evidence="4" id="KW-0256">Endoplasmic reticulum</keyword>
<dbReference type="CDD" id="cd00519">
    <property type="entry name" value="Lipase_3"/>
    <property type="match status" value="1"/>
</dbReference>
<feature type="coiled-coil region" evidence="5">
    <location>
        <begin position="222"/>
        <end position="252"/>
    </location>
</feature>
<comment type="caution">
    <text evidence="7">The sequence shown here is derived from an EMBL/GenBank/DDBJ whole genome shotgun (WGS) entry which is preliminary data.</text>
</comment>
<dbReference type="Proteomes" id="UP000669133">
    <property type="component" value="Unassembled WGS sequence"/>
</dbReference>
<reference evidence="7 8" key="1">
    <citation type="submission" date="2020-12" db="EMBL/GenBank/DDBJ databases">
        <title>Effect of drift, selection, and recombination on the evolution of hybrid genomes in Candida yeast pathogens.</title>
        <authorList>
            <person name="Mixao V."/>
            <person name="Ksiezopolska E."/>
            <person name="Saus E."/>
            <person name="Boekhout T."/>
            <person name="Gacser A."/>
            <person name="Gabaldon T."/>
        </authorList>
    </citation>
    <scope>NUCLEOTIDE SEQUENCE [LARGE SCALE GENOMIC DNA]</scope>
    <source>
        <strain evidence="7 8">BP57</strain>
    </source>
</reference>
<dbReference type="GeneID" id="93650196"/>
<dbReference type="InterPro" id="IPR051299">
    <property type="entry name" value="AB_hydrolase_lip/est"/>
</dbReference>
<dbReference type="PANTHER" id="PTHR46640">
    <property type="entry name" value="TRIACYLGLYCEROL LIPASE, PUTATIVE (AFU_ORTHOLOGUE AFUA_6G06510)-RELATED"/>
    <property type="match status" value="1"/>
</dbReference>
<feature type="transmembrane region" description="Helical" evidence="4">
    <location>
        <begin position="698"/>
        <end position="721"/>
    </location>
</feature>
<evidence type="ECO:0000256" key="2">
    <source>
        <dbReference type="ARBA" id="ARBA00022729"/>
    </source>
</evidence>
<evidence type="ECO:0000313" key="8">
    <source>
        <dbReference type="Proteomes" id="UP000669133"/>
    </source>
</evidence>
<name>A0A8H7ZJ22_9ASCO</name>
<dbReference type="AlphaFoldDB" id="A0A8H7ZJ22"/>
<evidence type="ECO:0000256" key="5">
    <source>
        <dbReference type="SAM" id="Coils"/>
    </source>
</evidence>
<gene>
    <name evidence="7" type="ORF">I9W82_001567</name>
</gene>
<evidence type="ECO:0000259" key="6">
    <source>
        <dbReference type="Pfam" id="PF01764"/>
    </source>
</evidence>
<feature type="transmembrane region" description="Helical" evidence="4">
    <location>
        <begin position="444"/>
        <end position="469"/>
    </location>
</feature>
<dbReference type="GO" id="GO:0004806">
    <property type="term" value="F:triacylglycerol lipase activity"/>
    <property type="evidence" value="ECO:0007669"/>
    <property type="project" value="UniProtKB-EC"/>
</dbReference>
<dbReference type="EMBL" id="JAEOAQ010000002">
    <property type="protein sequence ID" value="KAG5419687.1"/>
    <property type="molecule type" value="Genomic_DNA"/>
</dbReference>
<dbReference type="Pfam" id="PF04163">
    <property type="entry name" value="Tht1"/>
    <property type="match status" value="1"/>
</dbReference>
<organism evidence="7 8">
    <name type="scientific">Candida metapsilosis</name>
    <dbReference type="NCBI Taxonomy" id="273372"/>
    <lineage>
        <taxon>Eukaryota</taxon>
        <taxon>Fungi</taxon>
        <taxon>Dikarya</taxon>
        <taxon>Ascomycota</taxon>
        <taxon>Saccharomycotina</taxon>
        <taxon>Pichiomycetes</taxon>
        <taxon>Debaryomycetaceae</taxon>
        <taxon>Candida/Lodderomyces clade</taxon>
        <taxon>Candida</taxon>
    </lineage>
</organism>
<dbReference type="GO" id="GO:0005789">
    <property type="term" value="C:endoplasmic reticulum membrane"/>
    <property type="evidence" value="ECO:0007669"/>
    <property type="project" value="UniProtKB-SubCell"/>
</dbReference>
<sequence length="743" mass="85493">MYFAPSMANEACFWKDDCSRQALSLILPQCLDGLETMTSSQQKEVALELSICELENVKIEYPLDCDPQIRLRNIDKCIQSLEKSPQFWTSYSGNYRNVREVCHQVSLPLKKEQIVEVYENVTNLFQHVLHDLAASQVSNEKMQSDVKDRFDTMMHVVDEVMKQRQQSVDRVNSTFNVFYENFELSLNNALVIIGQSYQGVNTNLNEVEQHINYFTKELYRINDLIRENESKLDRQQRELQERNDVLLDQQDKALDNVKGINEFMFGLQSSARQHFDSMDSELQHSVFKIHSINGLLDHNFDNLQKQRQFIKQNSLAILGDISEAFVFYLNSSGQEILESFESSLNESFGVLEDRIEKAAVSMERLDSRVGVFINVANNATEYIVNVIPNFTYGVLNLASEGYTSVVTAFSQTYKILLCLAVIVAFLMTKHFVRLVWKMVRKSFVMVIPLTLGVVAAMITLQLVLVFTFAHAEQVYFNLPENNVHSIDPEIFSNLYTYAHLIDISYCISEVHGIDPPFKCDLNCEKRFPNMTLVHQWYFPDSVTGYIASTYDNIFNYEKHRKTVVVSLRGTRSIFDTYADMKVDMTRYSNPGIHLPLCGDGCRVHDGFYKYFTTTLNNINDYIVNEIGDEDYELIIVGHSLGGSIALLLGLYYLDMGYDKLTLVTMGQPLTGNYDFVNWADGVLGSQTKLKHNEFERKFLRVSLIVLLVQIRIALHMISLILHRTSMTICKHISRILEEWVFVG</sequence>
<proteinExistence type="inferred from homology"/>
<keyword evidence="4" id="KW-0812">Transmembrane</keyword>
<keyword evidence="4" id="KW-0539">Nucleus</keyword>
<dbReference type="GO" id="GO:0006629">
    <property type="term" value="P:lipid metabolic process"/>
    <property type="evidence" value="ECO:0007669"/>
    <property type="project" value="InterPro"/>
</dbReference>
<keyword evidence="4" id="KW-0472">Membrane</keyword>
<dbReference type="GO" id="GO:0000742">
    <property type="term" value="P:karyogamy involved in conjugation with cellular fusion"/>
    <property type="evidence" value="ECO:0007669"/>
    <property type="project" value="UniProtKB-UniRule"/>
</dbReference>
<keyword evidence="5" id="KW-0175">Coiled coil</keyword>
<feature type="domain" description="Fungal lipase-type" evidence="6">
    <location>
        <begin position="564"/>
        <end position="680"/>
    </location>
</feature>
<feature type="transmembrane region" description="Helical" evidence="4">
    <location>
        <begin position="413"/>
        <end position="432"/>
    </location>
</feature>
<keyword evidence="3" id="KW-0378">Hydrolase</keyword>
<dbReference type="SUPFAM" id="SSF53474">
    <property type="entry name" value="alpha/beta-Hydrolases"/>
    <property type="match status" value="1"/>
</dbReference>
<dbReference type="Gene3D" id="3.40.50.1820">
    <property type="entry name" value="alpha/beta hydrolase"/>
    <property type="match status" value="1"/>
</dbReference>
<protein>
    <recommendedName>
        <fullName evidence="1">triacylglycerol lipase</fullName>
        <ecNumber evidence="1">3.1.1.3</ecNumber>
    </recommendedName>
</protein>
<dbReference type="GO" id="GO:0031965">
    <property type="term" value="C:nuclear membrane"/>
    <property type="evidence" value="ECO:0007669"/>
    <property type="project" value="UniProtKB-SubCell"/>
</dbReference>
<dbReference type="EC" id="3.1.1.3" evidence="1"/>
<dbReference type="InterPro" id="IPR007292">
    <property type="entry name" value="Nuclear_fusion_Kar5"/>
</dbReference>
<evidence type="ECO:0000313" key="7">
    <source>
        <dbReference type="EMBL" id="KAG5419687.1"/>
    </source>
</evidence>
<dbReference type="PANTHER" id="PTHR46640:SF1">
    <property type="entry name" value="FUNGAL LIPASE-LIKE DOMAIN-CONTAINING PROTEIN-RELATED"/>
    <property type="match status" value="1"/>
</dbReference>